<keyword evidence="3" id="KW-1185">Reference proteome</keyword>
<organism evidence="2 3">
    <name type="scientific">Tetrahymena thermophila (strain SB210)</name>
    <dbReference type="NCBI Taxonomy" id="312017"/>
    <lineage>
        <taxon>Eukaryota</taxon>
        <taxon>Sar</taxon>
        <taxon>Alveolata</taxon>
        <taxon>Ciliophora</taxon>
        <taxon>Intramacronucleata</taxon>
        <taxon>Oligohymenophorea</taxon>
        <taxon>Hymenostomatida</taxon>
        <taxon>Tetrahymenina</taxon>
        <taxon>Tetrahymenidae</taxon>
        <taxon>Tetrahymena</taxon>
    </lineage>
</organism>
<evidence type="ECO:0000313" key="3">
    <source>
        <dbReference type="Proteomes" id="UP000009168"/>
    </source>
</evidence>
<keyword evidence="1" id="KW-0472">Membrane</keyword>
<dbReference type="eggNOG" id="ENOG502SZUY">
    <property type="taxonomic scope" value="Eukaryota"/>
</dbReference>
<accession>Q234K0</accession>
<dbReference type="RefSeq" id="XP_001012248.1">
    <property type="nucleotide sequence ID" value="XM_001012248.1"/>
</dbReference>
<dbReference type="AlphaFoldDB" id="Q234K0"/>
<name>Q234K0_TETTS</name>
<sequence length="274" mass="32313">MNRLFNCARKVKEQAQRYKRDIFQKPKRGTAQEKVYNEERNFNILARRQVEKMRDNIAKNTPKIVAGLLLGSSLPQLYFYYQSMWLEYTDSRYYENIKKSLDYFNMKNAFFCASICGLQVVKYCDIKATKRALPPRGNVFMWLLMPIGFSFATLSFWDVIDKKMLVGSYFCDASLLFVETKLVSEAVLPFWFFNLKYTAHIFDIVYLTCIYFSMKNLRNYIDKMPHKFMQQSEQNLNPLAVLQQLNESEAQVAITEKKENIKTLPSILSLQKKL</sequence>
<dbReference type="OrthoDB" id="10483861at2759"/>
<keyword evidence="1 2" id="KW-0812">Transmembrane</keyword>
<gene>
    <name evidence="2" type="ORF">TTHERM_00104960</name>
</gene>
<dbReference type="Proteomes" id="UP000009168">
    <property type="component" value="Unassembled WGS sequence"/>
</dbReference>
<dbReference type="InParanoid" id="Q234K0"/>
<protein>
    <submittedName>
        <fullName evidence="2">Transmembrane protein, putative</fullName>
    </submittedName>
</protein>
<evidence type="ECO:0000313" key="2">
    <source>
        <dbReference type="EMBL" id="EAR92003.1"/>
    </source>
</evidence>
<reference evidence="3" key="1">
    <citation type="journal article" date="2006" name="PLoS Biol.">
        <title>Macronuclear genome sequence of the ciliate Tetrahymena thermophila, a model eukaryote.</title>
        <authorList>
            <person name="Eisen J.A."/>
            <person name="Coyne R.S."/>
            <person name="Wu M."/>
            <person name="Wu D."/>
            <person name="Thiagarajan M."/>
            <person name="Wortman J.R."/>
            <person name="Badger J.H."/>
            <person name="Ren Q."/>
            <person name="Amedeo P."/>
            <person name="Jones K.M."/>
            <person name="Tallon L.J."/>
            <person name="Delcher A.L."/>
            <person name="Salzberg S.L."/>
            <person name="Silva J.C."/>
            <person name="Haas B.J."/>
            <person name="Majoros W.H."/>
            <person name="Farzad M."/>
            <person name="Carlton J.M."/>
            <person name="Smith R.K. Jr."/>
            <person name="Garg J."/>
            <person name="Pearlman R.E."/>
            <person name="Karrer K.M."/>
            <person name="Sun L."/>
            <person name="Manning G."/>
            <person name="Elde N.C."/>
            <person name="Turkewitz A.P."/>
            <person name="Asai D.J."/>
            <person name="Wilkes D.E."/>
            <person name="Wang Y."/>
            <person name="Cai H."/>
            <person name="Collins K."/>
            <person name="Stewart B.A."/>
            <person name="Lee S.R."/>
            <person name="Wilamowska K."/>
            <person name="Weinberg Z."/>
            <person name="Ruzzo W.L."/>
            <person name="Wloga D."/>
            <person name="Gaertig J."/>
            <person name="Frankel J."/>
            <person name="Tsao C.-C."/>
            <person name="Gorovsky M.A."/>
            <person name="Keeling P.J."/>
            <person name="Waller R.F."/>
            <person name="Patron N.J."/>
            <person name="Cherry J.M."/>
            <person name="Stover N.A."/>
            <person name="Krieger C.J."/>
            <person name="del Toro C."/>
            <person name="Ryder H.F."/>
            <person name="Williamson S.C."/>
            <person name="Barbeau R.A."/>
            <person name="Hamilton E.P."/>
            <person name="Orias E."/>
        </authorList>
    </citation>
    <scope>NUCLEOTIDE SEQUENCE [LARGE SCALE GENOMIC DNA]</scope>
    <source>
        <strain evidence="3">SB210</strain>
    </source>
</reference>
<proteinExistence type="predicted"/>
<dbReference type="HOGENOM" id="CLU_1017341_0_0_1"/>
<feature type="transmembrane region" description="Helical" evidence="1">
    <location>
        <begin position="139"/>
        <end position="157"/>
    </location>
</feature>
<dbReference type="EMBL" id="GG662767">
    <property type="protein sequence ID" value="EAR92003.1"/>
    <property type="molecule type" value="Genomic_DNA"/>
</dbReference>
<dbReference type="GeneID" id="7828117"/>
<evidence type="ECO:0000256" key="1">
    <source>
        <dbReference type="SAM" id="Phobius"/>
    </source>
</evidence>
<dbReference type="OMA" id="MIAYSHS"/>
<dbReference type="KEGG" id="tet:TTHERM_00104960"/>
<feature type="transmembrane region" description="Helical" evidence="1">
    <location>
        <begin position="197"/>
        <end position="214"/>
    </location>
</feature>
<keyword evidence="1" id="KW-1133">Transmembrane helix</keyword>